<proteinExistence type="predicted"/>
<dbReference type="SUPFAM" id="SSF81321">
    <property type="entry name" value="Family A G protein-coupled receptor-like"/>
    <property type="match status" value="1"/>
</dbReference>
<keyword evidence="7" id="KW-0807">Transducer</keyword>
<dbReference type="PRINTS" id="PR02001">
    <property type="entry name" value="GCR1CAMPR"/>
</dbReference>
<evidence type="ECO:0000313" key="12">
    <source>
        <dbReference type="RefSeq" id="XP_006816464.1"/>
    </source>
</evidence>
<dbReference type="InterPro" id="IPR022343">
    <property type="entry name" value="GCR1-cAMP_receptor"/>
</dbReference>
<sequence>MMESVGFSNSSSTLMPSNSTSTPEPGTYCTLFDGNEGKCDAVIAVKRFTASLSLIGCVFMIAVIWLFKKYQFFAQRLILYLSIAALCDSIAYLMGDLHPEGPLCDFQAWWLTFFDWCVLLWVSCITFNLFCNAVRQIKTDRYELIYHVICWGLSLLISLLPFIGDHYGPAGAWCWINGENDTTWRFVIWYGPLFVIIFLMFCIYLYIIIHVNRKVKAWEGTYDPETERSKQLLKEEIKPLLVYPFIYLIISIFPLINRIQNAISHDPIFAFVLLHALTSPLQGAINAIVYGLDKETRSRLTWTQIKVAMQTKSSDRALIREYPLGAEYEESLLAICTYPGIPCGGFNCCGNRYNKRQSRRSFNRYKQARRHSKYR</sequence>
<feature type="transmembrane region" description="Helical" evidence="9">
    <location>
        <begin position="240"/>
        <end position="256"/>
    </location>
</feature>
<evidence type="ECO:0000256" key="7">
    <source>
        <dbReference type="ARBA" id="ARBA00023224"/>
    </source>
</evidence>
<organism evidence="11 12">
    <name type="scientific">Saccoglossus kowalevskii</name>
    <name type="common">Acorn worm</name>
    <dbReference type="NCBI Taxonomy" id="10224"/>
    <lineage>
        <taxon>Eukaryota</taxon>
        <taxon>Metazoa</taxon>
        <taxon>Hemichordata</taxon>
        <taxon>Enteropneusta</taxon>
        <taxon>Harrimaniidae</taxon>
        <taxon>Saccoglossus</taxon>
    </lineage>
</organism>
<feature type="transmembrane region" description="Helical" evidence="9">
    <location>
        <begin position="78"/>
        <end position="95"/>
    </location>
</feature>
<evidence type="ECO:0000256" key="9">
    <source>
        <dbReference type="SAM" id="Phobius"/>
    </source>
</evidence>
<evidence type="ECO:0000256" key="3">
    <source>
        <dbReference type="ARBA" id="ARBA00022989"/>
    </source>
</evidence>
<feature type="transmembrane region" description="Helical" evidence="9">
    <location>
        <begin position="268"/>
        <end position="292"/>
    </location>
</feature>
<feature type="transmembrane region" description="Helical" evidence="9">
    <location>
        <begin position="48"/>
        <end position="66"/>
    </location>
</feature>
<feature type="transmembrane region" description="Helical" evidence="9">
    <location>
        <begin position="107"/>
        <end position="132"/>
    </location>
</feature>
<evidence type="ECO:0000256" key="6">
    <source>
        <dbReference type="ARBA" id="ARBA00023170"/>
    </source>
</evidence>
<keyword evidence="5 9" id="KW-0472">Membrane</keyword>
<keyword evidence="6" id="KW-0675">Receptor</keyword>
<dbReference type="GeneID" id="102808713"/>
<dbReference type="Pfam" id="PF05462">
    <property type="entry name" value="Dicty_CAR"/>
    <property type="match status" value="1"/>
</dbReference>
<feature type="compositionally biased region" description="Low complexity" evidence="8">
    <location>
        <begin position="8"/>
        <end position="23"/>
    </location>
</feature>
<evidence type="ECO:0000256" key="1">
    <source>
        <dbReference type="ARBA" id="ARBA00004141"/>
    </source>
</evidence>
<dbReference type="InterPro" id="IPR022340">
    <property type="entry name" value="GPCR_GCR1_put"/>
</dbReference>
<comment type="subcellular location">
    <subcellularLocation>
        <location evidence="1">Membrane</location>
        <topology evidence="1">Multi-pass membrane protein</topology>
    </subcellularLocation>
</comment>
<feature type="domain" description="G-protein coupled receptors family 2 profile 2" evidence="10">
    <location>
        <begin position="42"/>
        <end position="294"/>
    </location>
</feature>
<dbReference type="Proteomes" id="UP000694865">
    <property type="component" value="Unplaced"/>
</dbReference>
<feature type="transmembrane region" description="Helical" evidence="9">
    <location>
        <begin position="144"/>
        <end position="163"/>
    </location>
</feature>
<dbReference type="PROSITE" id="PS50261">
    <property type="entry name" value="G_PROTEIN_RECEP_F2_4"/>
    <property type="match status" value="1"/>
</dbReference>
<evidence type="ECO:0000313" key="11">
    <source>
        <dbReference type="Proteomes" id="UP000694865"/>
    </source>
</evidence>
<feature type="transmembrane region" description="Helical" evidence="9">
    <location>
        <begin position="187"/>
        <end position="209"/>
    </location>
</feature>
<evidence type="ECO:0000259" key="10">
    <source>
        <dbReference type="PROSITE" id="PS50261"/>
    </source>
</evidence>
<dbReference type="PANTHER" id="PTHR23112">
    <property type="entry name" value="G PROTEIN-COUPLED RECEPTOR 157-RELATED"/>
    <property type="match status" value="1"/>
</dbReference>
<dbReference type="Gene3D" id="1.20.1070.10">
    <property type="entry name" value="Rhodopsin 7-helix transmembrane proteins"/>
    <property type="match status" value="1"/>
</dbReference>
<protein>
    <submittedName>
        <fullName evidence="12">Cyclic AMP receptor-like protein A-like isoform X1</fullName>
    </submittedName>
</protein>
<evidence type="ECO:0000256" key="4">
    <source>
        <dbReference type="ARBA" id="ARBA00023040"/>
    </source>
</evidence>
<dbReference type="PRINTS" id="PR02000">
    <property type="entry name" value="GCR1PLANT"/>
</dbReference>
<reference evidence="12" key="1">
    <citation type="submission" date="2025-08" db="UniProtKB">
        <authorList>
            <consortium name="RefSeq"/>
        </authorList>
    </citation>
    <scope>IDENTIFICATION</scope>
    <source>
        <tissue evidence="12">Testes</tissue>
    </source>
</reference>
<keyword evidence="3 9" id="KW-1133">Transmembrane helix</keyword>
<evidence type="ECO:0000256" key="8">
    <source>
        <dbReference type="SAM" id="MobiDB-lite"/>
    </source>
</evidence>
<gene>
    <name evidence="12" type="primary">LOC102808713</name>
</gene>
<feature type="region of interest" description="Disordered" evidence="8">
    <location>
        <begin position="1"/>
        <end position="24"/>
    </location>
</feature>
<evidence type="ECO:0000256" key="5">
    <source>
        <dbReference type="ARBA" id="ARBA00023136"/>
    </source>
</evidence>
<keyword evidence="11" id="KW-1185">Reference proteome</keyword>
<dbReference type="InterPro" id="IPR017981">
    <property type="entry name" value="GPCR_2-like_7TM"/>
</dbReference>
<dbReference type="PANTHER" id="PTHR23112:SF43">
    <property type="entry name" value="CYCLIC AMP RECEPTOR-LIKE PROTEIN A"/>
    <property type="match status" value="1"/>
</dbReference>
<dbReference type="RefSeq" id="XP_006816464.1">
    <property type="nucleotide sequence ID" value="XM_006816401.1"/>
</dbReference>
<keyword evidence="2 9" id="KW-0812">Transmembrane</keyword>
<name>A0ABM0M8X3_SACKO</name>
<evidence type="ECO:0000256" key="2">
    <source>
        <dbReference type="ARBA" id="ARBA00022692"/>
    </source>
</evidence>
<keyword evidence="4" id="KW-0297">G-protein coupled receptor</keyword>
<accession>A0ABM0M8X3</accession>